<dbReference type="GO" id="GO:0016020">
    <property type="term" value="C:membrane"/>
    <property type="evidence" value="ECO:0007669"/>
    <property type="project" value="UniProtKB-SubCell"/>
</dbReference>
<dbReference type="EMBL" id="JAPQKO010000001">
    <property type="protein sequence ID" value="KAJ5182826.1"/>
    <property type="molecule type" value="Genomic_DNA"/>
</dbReference>
<feature type="region of interest" description="Disordered" evidence="5">
    <location>
        <begin position="200"/>
        <end position="229"/>
    </location>
</feature>
<evidence type="ECO:0000256" key="6">
    <source>
        <dbReference type="SAM" id="Phobius"/>
    </source>
</evidence>
<feature type="signal peptide" evidence="7">
    <location>
        <begin position="1"/>
        <end position="22"/>
    </location>
</feature>
<proteinExistence type="predicted"/>
<feature type="compositionally biased region" description="Low complexity" evidence="5">
    <location>
        <begin position="136"/>
        <end position="158"/>
    </location>
</feature>
<keyword evidence="7" id="KW-0732">Signal</keyword>
<evidence type="ECO:0000256" key="2">
    <source>
        <dbReference type="ARBA" id="ARBA00022692"/>
    </source>
</evidence>
<feature type="transmembrane region" description="Helical" evidence="6">
    <location>
        <begin position="169"/>
        <end position="192"/>
    </location>
</feature>
<comment type="subcellular location">
    <subcellularLocation>
        <location evidence="1">Membrane</location>
        <topology evidence="1">Single-pass membrane protein</topology>
    </subcellularLocation>
</comment>
<evidence type="ECO:0000256" key="5">
    <source>
        <dbReference type="SAM" id="MobiDB-lite"/>
    </source>
</evidence>
<gene>
    <name evidence="8" type="ORF">N7492_000442</name>
</gene>
<evidence type="ECO:0000256" key="1">
    <source>
        <dbReference type="ARBA" id="ARBA00004167"/>
    </source>
</evidence>
<dbReference type="OrthoDB" id="5414836at2759"/>
<dbReference type="GO" id="GO:0071944">
    <property type="term" value="C:cell periphery"/>
    <property type="evidence" value="ECO:0007669"/>
    <property type="project" value="UniProtKB-ARBA"/>
</dbReference>
<protein>
    <submittedName>
        <fullName evidence="8">Uncharacterized protein</fullName>
    </submittedName>
</protein>
<evidence type="ECO:0000256" key="3">
    <source>
        <dbReference type="ARBA" id="ARBA00022989"/>
    </source>
</evidence>
<dbReference type="CDD" id="cd12087">
    <property type="entry name" value="TM_EGFR-like"/>
    <property type="match status" value="1"/>
</dbReference>
<organism evidence="8 9">
    <name type="scientific">Penicillium capsulatum</name>
    <dbReference type="NCBI Taxonomy" id="69766"/>
    <lineage>
        <taxon>Eukaryota</taxon>
        <taxon>Fungi</taxon>
        <taxon>Dikarya</taxon>
        <taxon>Ascomycota</taxon>
        <taxon>Pezizomycotina</taxon>
        <taxon>Eurotiomycetes</taxon>
        <taxon>Eurotiomycetidae</taxon>
        <taxon>Eurotiales</taxon>
        <taxon>Aspergillaceae</taxon>
        <taxon>Penicillium</taxon>
    </lineage>
</organism>
<keyword evidence="9" id="KW-1185">Reference proteome</keyword>
<evidence type="ECO:0000256" key="4">
    <source>
        <dbReference type="ARBA" id="ARBA00023136"/>
    </source>
</evidence>
<keyword evidence="3 6" id="KW-1133">Transmembrane helix</keyword>
<evidence type="ECO:0000313" key="8">
    <source>
        <dbReference type="EMBL" id="KAJ5182826.1"/>
    </source>
</evidence>
<dbReference type="InterPro" id="IPR051694">
    <property type="entry name" value="Immunoregulatory_rcpt-like"/>
</dbReference>
<evidence type="ECO:0000256" key="7">
    <source>
        <dbReference type="SAM" id="SignalP"/>
    </source>
</evidence>
<feature type="compositionally biased region" description="Basic and acidic residues" evidence="5">
    <location>
        <begin position="211"/>
        <end position="229"/>
    </location>
</feature>
<sequence length="264" mass="28141">MLALQVPLALMAGLFLTPYIAAQTTMRAANPGCYSSCRFIDMDFDGERIKELCNETTSLGSLFNGNMENCADCVRTNKALNSTYYTQKDAQDTLRIVNLCQANFPTNHTNIVSAMSVIKQYGSVYGDIATAQATTSATSPATGVSATATPTPTVASPPARDDSTSGNKAWIAGAVIGPVAAVAIVLAGVFFLMRRRKENHMADSSTNGGHVYEKSELPAESRQRVELPSEHAVEAAVRVAPQELDAAVLAELPGHDSRNHNKDS</sequence>
<dbReference type="PANTHER" id="PTHR15549">
    <property type="entry name" value="PAIRED IMMUNOGLOBULIN-LIKE TYPE 2 RECEPTOR"/>
    <property type="match status" value="1"/>
</dbReference>
<feature type="region of interest" description="Disordered" evidence="5">
    <location>
        <begin position="136"/>
        <end position="164"/>
    </location>
</feature>
<reference evidence="8" key="1">
    <citation type="submission" date="2022-11" db="EMBL/GenBank/DDBJ databases">
        <authorList>
            <person name="Petersen C."/>
        </authorList>
    </citation>
    <scope>NUCLEOTIDE SEQUENCE</scope>
    <source>
        <strain evidence="8">IBT 21917</strain>
    </source>
</reference>
<keyword evidence="4 6" id="KW-0472">Membrane</keyword>
<comment type="caution">
    <text evidence="8">The sequence shown here is derived from an EMBL/GenBank/DDBJ whole genome shotgun (WGS) entry which is preliminary data.</text>
</comment>
<dbReference type="Proteomes" id="UP001146351">
    <property type="component" value="Unassembled WGS sequence"/>
</dbReference>
<name>A0A9W9IST8_9EURO</name>
<feature type="chain" id="PRO_5040940506" evidence="7">
    <location>
        <begin position="23"/>
        <end position="264"/>
    </location>
</feature>
<reference evidence="8" key="2">
    <citation type="journal article" date="2023" name="IMA Fungus">
        <title>Comparative genomic study of the Penicillium genus elucidates a diverse pangenome and 15 lateral gene transfer events.</title>
        <authorList>
            <person name="Petersen C."/>
            <person name="Sorensen T."/>
            <person name="Nielsen M.R."/>
            <person name="Sondergaard T.E."/>
            <person name="Sorensen J.L."/>
            <person name="Fitzpatrick D.A."/>
            <person name="Frisvad J.C."/>
            <person name="Nielsen K.L."/>
        </authorList>
    </citation>
    <scope>NUCLEOTIDE SEQUENCE</scope>
    <source>
        <strain evidence="8">IBT 21917</strain>
    </source>
</reference>
<keyword evidence="2 6" id="KW-0812">Transmembrane</keyword>
<dbReference type="AlphaFoldDB" id="A0A9W9IST8"/>
<evidence type="ECO:0000313" key="9">
    <source>
        <dbReference type="Proteomes" id="UP001146351"/>
    </source>
</evidence>
<accession>A0A9W9IST8</accession>